<evidence type="ECO:0000313" key="8">
    <source>
        <dbReference type="Proteomes" id="UP000027265"/>
    </source>
</evidence>
<dbReference type="SUPFAM" id="SSF56112">
    <property type="entry name" value="Protein kinase-like (PK-like)"/>
    <property type="match status" value="1"/>
</dbReference>
<feature type="domain" description="Protein kinase" evidence="6">
    <location>
        <begin position="19"/>
        <end position="296"/>
    </location>
</feature>
<dbReference type="InterPro" id="IPR017441">
    <property type="entry name" value="Protein_kinase_ATP_BS"/>
</dbReference>
<dbReference type="EMBL" id="KL197739">
    <property type="protein sequence ID" value="KDQ52468.1"/>
    <property type="molecule type" value="Genomic_DNA"/>
</dbReference>
<dbReference type="InterPro" id="IPR001245">
    <property type="entry name" value="Ser-Thr/Tyr_kinase_cat_dom"/>
</dbReference>
<keyword evidence="8" id="KW-1185">Reference proteome</keyword>
<keyword evidence="2 4" id="KW-0547">Nucleotide-binding</keyword>
<evidence type="ECO:0000256" key="3">
    <source>
        <dbReference type="ARBA" id="ARBA00022840"/>
    </source>
</evidence>
<dbReference type="HOGENOM" id="CLU_409411_0_0_1"/>
<keyword evidence="1" id="KW-0808">Transferase</keyword>
<name>A0A067PC52_9AGAM</name>
<dbReference type="GO" id="GO:0004674">
    <property type="term" value="F:protein serine/threonine kinase activity"/>
    <property type="evidence" value="ECO:0007669"/>
    <property type="project" value="UniProtKB-KW"/>
</dbReference>
<dbReference type="InParanoid" id="A0A067PC52"/>
<feature type="binding site" evidence="4">
    <location>
        <position position="50"/>
    </location>
    <ligand>
        <name>ATP</name>
        <dbReference type="ChEBI" id="CHEBI:30616"/>
    </ligand>
</feature>
<feature type="compositionally biased region" description="Low complexity" evidence="5">
    <location>
        <begin position="402"/>
        <end position="415"/>
    </location>
</feature>
<dbReference type="PROSITE" id="PS50011">
    <property type="entry name" value="PROTEIN_KINASE_DOM"/>
    <property type="match status" value="1"/>
</dbReference>
<dbReference type="OrthoDB" id="544400at2759"/>
<dbReference type="InterPro" id="IPR000719">
    <property type="entry name" value="Prot_kinase_dom"/>
</dbReference>
<proteinExistence type="predicted"/>
<evidence type="ECO:0000313" key="7">
    <source>
        <dbReference type="EMBL" id="KDQ52468.1"/>
    </source>
</evidence>
<dbReference type="AlphaFoldDB" id="A0A067PC52"/>
<dbReference type="PANTHER" id="PTHR44329">
    <property type="entry name" value="SERINE/THREONINE-PROTEIN KINASE TNNI3K-RELATED"/>
    <property type="match status" value="1"/>
</dbReference>
<feature type="compositionally biased region" description="Polar residues" evidence="5">
    <location>
        <begin position="385"/>
        <end position="395"/>
    </location>
</feature>
<protein>
    <recommendedName>
        <fullName evidence="6">Protein kinase domain-containing protein</fullName>
    </recommendedName>
</protein>
<dbReference type="Gene3D" id="1.10.510.10">
    <property type="entry name" value="Transferase(Phosphotransferase) domain 1"/>
    <property type="match status" value="1"/>
</dbReference>
<dbReference type="InterPro" id="IPR011009">
    <property type="entry name" value="Kinase-like_dom_sf"/>
</dbReference>
<dbReference type="STRING" id="933084.A0A067PC52"/>
<dbReference type="SMART" id="SM00220">
    <property type="entry name" value="S_TKc"/>
    <property type="match status" value="1"/>
</dbReference>
<dbReference type="PROSITE" id="PS00108">
    <property type="entry name" value="PROTEIN_KINASE_ST"/>
    <property type="match status" value="1"/>
</dbReference>
<keyword evidence="1" id="KW-0418">Kinase</keyword>
<dbReference type="InterPro" id="IPR008271">
    <property type="entry name" value="Ser/Thr_kinase_AS"/>
</dbReference>
<gene>
    <name evidence="7" type="ORF">JAAARDRAFT_476636</name>
</gene>
<dbReference type="GO" id="GO:0005524">
    <property type="term" value="F:ATP binding"/>
    <property type="evidence" value="ECO:0007669"/>
    <property type="project" value="UniProtKB-UniRule"/>
</dbReference>
<accession>A0A067PC52</accession>
<keyword evidence="3 4" id="KW-0067">ATP-binding</keyword>
<evidence type="ECO:0000259" key="6">
    <source>
        <dbReference type="PROSITE" id="PS50011"/>
    </source>
</evidence>
<evidence type="ECO:0000256" key="1">
    <source>
        <dbReference type="ARBA" id="ARBA00022527"/>
    </source>
</evidence>
<keyword evidence="1" id="KW-0723">Serine/threonine-protein kinase</keyword>
<feature type="compositionally biased region" description="Low complexity" evidence="5">
    <location>
        <begin position="294"/>
        <end position="312"/>
    </location>
</feature>
<feature type="compositionally biased region" description="Polar residues" evidence="5">
    <location>
        <begin position="418"/>
        <end position="445"/>
    </location>
</feature>
<dbReference type="Proteomes" id="UP000027265">
    <property type="component" value="Unassembled WGS sequence"/>
</dbReference>
<feature type="compositionally biased region" description="Polar residues" evidence="5">
    <location>
        <begin position="326"/>
        <end position="349"/>
    </location>
</feature>
<evidence type="ECO:0000256" key="2">
    <source>
        <dbReference type="ARBA" id="ARBA00022741"/>
    </source>
</evidence>
<evidence type="ECO:0000256" key="5">
    <source>
        <dbReference type="SAM" id="MobiDB-lite"/>
    </source>
</evidence>
<feature type="compositionally biased region" description="Polar residues" evidence="5">
    <location>
        <begin position="456"/>
        <end position="467"/>
    </location>
</feature>
<dbReference type="Pfam" id="PF07714">
    <property type="entry name" value="PK_Tyr_Ser-Thr"/>
    <property type="match status" value="1"/>
</dbReference>
<reference evidence="8" key="1">
    <citation type="journal article" date="2014" name="Proc. Natl. Acad. Sci. U.S.A.">
        <title>Extensive sampling of basidiomycete genomes demonstrates inadequacy of the white-rot/brown-rot paradigm for wood decay fungi.</title>
        <authorList>
            <person name="Riley R."/>
            <person name="Salamov A.A."/>
            <person name="Brown D.W."/>
            <person name="Nagy L.G."/>
            <person name="Floudas D."/>
            <person name="Held B.W."/>
            <person name="Levasseur A."/>
            <person name="Lombard V."/>
            <person name="Morin E."/>
            <person name="Otillar R."/>
            <person name="Lindquist E.A."/>
            <person name="Sun H."/>
            <person name="LaButti K.M."/>
            <person name="Schmutz J."/>
            <person name="Jabbour D."/>
            <person name="Luo H."/>
            <person name="Baker S.E."/>
            <person name="Pisabarro A.G."/>
            <person name="Walton J.D."/>
            <person name="Blanchette R.A."/>
            <person name="Henrissat B."/>
            <person name="Martin F."/>
            <person name="Cullen D."/>
            <person name="Hibbett D.S."/>
            <person name="Grigoriev I.V."/>
        </authorList>
    </citation>
    <scope>NUCLEOTIDE SEQUENCE [LARGE SCALE GENOMIC DNA]</scope>
    <source>
        <strain evidence="8">MUCL 33604</strain>
    </source>
</reference>
<evidence type="ECO:0000256" key="4">
    <source>
        <dbReference type="PROSITE-ProRule" id="PRU10141"/>
    </source>
</evidence>
<dbReference type="PROSITE" id="PS00107">
    <property type="entry name" value="PROTEIN_KINASE_ATP"/>
    <property type="match status" value="1"/>
</dbReference>
<feature type="compositionally biased region" description="Polar residues" evidence="5">
    <location>
        <begin position="369"/>
        <end position="378"/>
    </location>
</feature>
<feature type="compositionally biased region" description="Polar residues" evidence="5">
    <location>
        <begin position="572"/>
        <end position="593"/>
    </location>
</feature>
<sequence>MSADDTPCKDLTGFVKLTGDTREPIGVGGFSSVWEGRLTENGVTMAVAVKVARPTDLNNPSEEEKKRIRRRRNRETRIWYGLDHPNILRFLGVCRLENTFGPRPALVSPFCKLGSVKVYLANNPGVDRMELVVGMAHGLHYLHQNRVVHGDMKATNVLVNDNGIPLLADFGCSQLIDHFEFTKLAISVRYTAPEVLLYEPGTSSEGGLPITFKSDIYGFAMTTLEIFHGHPPYFWLMNETSVVLHVIGGGSPDRRRYDKIRDDIWSLLGKLWVKSAAGRMDMAAVLDRLEGCHSRSSTSTRQTTTGTSIQRSPAGPGYIPSPRSPEASSRHLSPMKPSQLSQQHTSHPNSHLRKDSQLSLPPTRHTHDQTTTYLQAPSTHYYGPSQISPTNSYQEAESYGYSSSLSPSPRQLSPRDLQANSSTQHFHLPSHASTCQSDQLPSPSSRAYLRPVGSLASRSGPQLPSETSRLDLSRSMSQPIPPDPPGSSNRRDERNDPQSYDYVASMSREHAPPTQASRRSSSRSRYNDLPQSSPSSARPGPPPSQSSSSHSQYPVQGILSDNSPPAIRGRSRSASQSNTLPPNPRSINPTAQDSRGRAPAIPSDSQSRHNPRASQGPGDSHSHIHPSLAYRDSRQADPPPPHRSPSQSTHRVLRGELSSSHSSQAYASRPR</sequence>
<dbReference type="InterPro" id="IPR051681">
    <property type="entry name" value="Ser/Thr_Kinases-Pseudokinases"/>
</dbReference>
<feature type="compositionally biased region" description="Low complexity" evidence="5">
    <location>
        <begin position="545"/>
        <end position="556"/>
    </location>
</feature>
<feature type="region of interest" description="Disordered" evidence="5">
    <location>
        <begin position="292"/>
        <end position="671"/>
    </location>
</feature>
<organism evidence="7 8">
    <name type="scientific">Jaapia argillacea MUCL 33604</name>
    <dbReference type="NCBI Taxonomy" id="933084"/>
    <lineage>
        <taxon>Eukaryota</taxon>
        <taxon>Fungi</taxon>
        <taxon>Dikarya</taxon>
        <taxon>Basidiomycota</taxon>
        <taxon>Agaricomycotina</taxon>
        <taxon>Agaricomycetes</taxon>
        <taxon>Agaricomycetidae</taxon>
        <taxon>Jaapiales</taxon>
        <taxon>Jaapiaceae</taxon>
        <taxon>Jaapia</taxon>
    </lineage>
</organism>